<evidence type="ECO:0000256" key="1">
    <source>
        <dbReference type="SAM" id="SignalP"/>
    </source>
</evidence>
<gene>
    <name evidence="3" type="ORF">FJR03_09055</name>
</gene>
<dbReference type="RefSeq" id="WP_193113196.1">
    <property type="nucleotide sequence ID" value="NZ_CP041165.1"/>
</dbReference>
<proteinExistence type="predicted"/>
<dbReference type="KEGG" id="smax:FJR03_09055"/>
<keyword evidence="1" id="KW-0732">Signal</keyword>
<dbReference type="Pfam" id="PF13449">
    <property type="entry name" value="Phytase-like"/>
    <property type="match status" value="1"/>
</dbReference>
<evidence type="ECO:0000313" key="3">
    <source>
        <dbReference type="EMBL" id="QOP41875.1"/>
    </source>
</evidence>
<organism evidence="3 4">
    <name type="scientific">Sulfurimonas marina</name>
    <dbReference type="NCBI Taxonomy" id="2590551"/>
    <lineage>
        <taxon>Bacteria</taxon>
        <taxon>Pseudomonadati</taxon>
        <taxon>Campylobacterota</taxon>
        <taxon>Epsilonproteobacteria</taxon>
        <taxon>Campylobacterales</taxon>
        <taxon>Sulfurimonadaceae</taxon>
        <taxon>Sulfurimonas</taxon>
    </lineage>
</organism>
<name>A0A7M1AWT6_9BACT</name>
<feature type="chain" id="PRO_5032594473" evidence="1">
    <location>
        <begin position="19"/>
        <end position="297"/>
    </location>
</feature>
<dbReference type="Proteomes" id="UP000593910">
    <property type="component" value="Chromosome"/>
</dbReference>
<dbReference type="EMBL" id="CP041165">
    <property type="protein sequence ID" value="QOP41875.1"/>
    <property type="molecule type" value="Genomic_DNA"/>
</dbReference>
<dbReference type="InterPro" id="IPR027372">
    <property type="entry name" value="Phytase-like_dom"/>
</dbReference>
<protein>
    <submittedName>
        <fullName evidence="3">Esterase-like activity of phytase family protein</fullName>
    </submittedName>
</protein>
<feature type="signal peptide" evidence="1">
    <location>
        <begin position="1"/>
        <end position="18"/>
    </location>
</feature>
<evidence type="ECO:0000313" key="4">
    <source>
        <dbReference type="Proteomes" id="UP000593910"/>
    </source>
</evidence>
<reference evidence="3 4" key="1">
    <citation type="submission" date="2019-06" db="EMBL/GenBank/DDBJ databases">
        <title>Sulfurimonas gotlandica sp. nov., a chemoautotrophic and psychrotolerant epsilonproteobacterium isolated from a pelagic redoxcline, and an emended description of the genus Sulfurimonas.</title>
        <authorList>
            <person name="Wang S."/>
            <person name="Jiang L."/>
            <person name="Shao Z."/>
        </authorList>
    </citation>
    <scope>NUCLEOTIDE SEQUENCE [LARGE SCALE GENOMIC DNA]</scope>
    <source>
        <strain evidence="3 4">B2</strain>
    </source>
</reference>
<feature type="domain" description="Phytase-like" evidence="2">
    <location>
        <begin position="47"/>
        <end position="280"/>
    </location>
</feature>
<sequence length="297" mass="34414">MKFLIILFLLLSNLFAYTICPNGEQECQIGKIHILDTKKLSSFDDKLSEFSALVLKENTLYCLSDKGRLLHFDFSIKEKKIARFKYKQSYSLKDKKGKKLSKNFRDAEGMDIYGKGVAISFEGRNRVELYDLYGNRYKSIKLNKKLRKNDNYESTNKGLESVAYSPLYGIITAPEAPLKKKKKHRIYSRDFTWKFDAEGFITDIKFIDTHYIIVLMRDFNIFTRSRTTQILKLDLSSCIDSTCNAESLAKISSQDGWKIDNFEGIEKVDKDTYLMVSDDNDSLFQNTLLVLFEIVKG</sequence>
<dbReference type="AlphaFoldDB" id="A0A7M1AWT6"/>
<evidence type="ECO:0000259" key="2">
    <source>
        <dbReference type="Pfam" id="PF13449"/>
    </source>
</evidence>
<accession>A0A7M1AWT6</accession>
<keyword evidence="4" id="KW-1185">Reference proteome</keyword>